<sequence length="305" mass="32258">MLTFTALFLASCVVLGSSAETFRCDCLHNEAEGALCRWKGKWHTANCTNTPVLLIGKGQPQGYFKLKLKVYAIFHGNGHQLHTLNCTDEDSSEDSLNATTCSDSDWRSITQQVPTEETVEQSGASEQGPSDTTKGSGSDDEETASSAPKSEGEEQEASGEGEETPKEGQGPSGEGQQSPGEKRGTAGEKRGAGGEGLTRKEPEKGGATQRGKHTHPREESSPEKGTGSDHQHKGAEDGTATNGKQDADPGREEPVRGRDDTAAAGAGIVSNTGRIDRRPENKKGNNVRYGATQNLLVAIVCFITG</sequence>
<evidence type="ECO:0000313" key="4">
    <source>
        <dbReference type="Proteomes" id="UP000266743"/>
    </source>
</evidence>
<protein>
    <submittedName>
        <fullName evidence="3">Uncharacterized protein</fullName>
    </submittedName>
</protein>
<gene>
    <name evidence="3" type="ORF">DPX39_030024900</name>
</gene>
<feature type="compositionally biased region" description="Basic and acidic residues" evidence="1">
    <location>
        <begin position="245"/>
        <end position="261"/>
    </location>
</feature>
<feature type="signal peptide" evidence="2">
    <location>
        <begin position="1"/>
        <end position="19"/>
    </location>
</feature>
<organism evidence="3 4">
    <name type="scientific">Trypanosoma brucei equiperdum</name>
    <dbReference type="NCBI Taxonomy" id="630700"/>
    <lineage>
        <taxon>Eukaryota</taxon>
        <taxon>Discoba</taxon>
        <taxon>Euglenozoa</taxon>
        <taxon>Kinetoplastea</taxon>
        <taxon>Metakinetoplastina</taxon>
        <taxon>Trypanosomatida</taxon>
        <taxon>Trypanosomatidae</taxon>
        <taxon>Trypanosoma</taxon>
    </lineage>
</organism>
<evidence type="ECO:0000256" key="2">
    <source>
        <dbReference type="SAM" id="SignalP"/>
    </source>
</evidence>
<feature type="chain" id="PRO_5018123691" evidence="2">
    <location>
        <begin position="20"/>
        <end position="305"/>
    </location>
</feature>
<dbReference type="Proteomes" id="UP000266743">
    <property type="component" value="Chromosome 3"/>
</dbReference>
<feature type="region of interest" description="Disordered" evidence="1">
    <location>
        <begin position="112"/>
        <end position="286"/>
    </location>
</feature>
<feature type="compositionally biased region" description="Polar residues" evidence="1">
    <location>
        <begin position="112"/>
        <end position="136"/>
    </location>
</feature>
<accession>A0A3L6LEG4</accession>
<feature type="compositionally biased region" description="Basic and acidic residues" evidence="1">
    <location>
        <begin position="216"/>
        <end position="236"/>
    </location>
</feature>
<feature type="compositionally biased region" description="Acidic residues" evidence="1">
    <location>
        <begin position="153"/>
        <end position="162"/>
    </location>
</feature>
<dbReference type="EMBL" id="QSBY01000003">
    <property type="protein sequence ID" value="RHW73707.1"/>
    <property type="molecule type" value="Genomic_DNA"/>
</dbReference>
<proteinExistence type="predicted"/>
<reference evidence="3 4" key="1">
    <citation type="submission" date="2018-09" db="EMBL/GenBank/DDBJ databases">
        <title>whole genome sequence of T. equiperdum IVM-t1 strain.</title>
        <authorList>
            <person name="Suganuma K."/>
        </authorList>
    </citation>
    <scope>NUCLEOTIDE SEQUENCE [LARGE SCALE GENOMIC DNA]</scope>
    <source>
        <strain evidence="3 4">IVM-t1</strain>
    </source>
</reference>
<evidence type="ECO:0000313" key="3">
    <source>
        <dbReference type="EMBL" id="RHW73707.1"/>
    </source>
</evidence>
<evidence type="ECO:0000256" key="1">
    <source>
        <dbReference type="SAM" id="MobiDB-lite"/>
    </source>
</evidence>
<name>A0A3L6LEG4_9TRYP</name>
<feature type="compositionally biased region" description="Basic and acidic residues" evidence="1">
    <location>
        <begin position="180"/>
        <end position="204"/>
    </location>
</feature>
<keyword evidence="2" id="KW-0732">Signal</keyword>
<dbReference type="AlphaFoldDB" id="A0A3L6LEG4"/>
<comment type="caution">
    <text evidence="3">The sequence shown here is derived from an EMBL/GenBank/DDBJ whole genome shotgun (WGS) entry which is preliminary data.</text>
</comment>
<feature type="compositionally biased region" description="Basic and acidic residues" evidence="1">
    <location>
        <begin position="274"/>
        <end position="283"/>
    </location>
</feature>